<dbReference type="InParanoid" id="K0IIS4"/>
<accession>K0IIS4</accession>
<keyword evidence="2" id="KW-1185">Reference proteome</keyword>
<evidence type="ECO:0000313" key="1">
    <source>
        <dbReference type="EMBL" id="AFU59855.1"/>
    </source>
</evidence>
<name>K0IIS4_NITGG</name>
<dbReference type="HOGENOM" id="CLU_1922676_0_0_2"/>
<proteinExistence type="predicted"/>
<dbReference type="AlphaFoldDB" id="K0IIS4"/>
<reference evidence="1 2" key="1">
    <citation type="journal article" date="2012" name="Environ. Microbiol.">
        <title>The genome of the ammonia-oxidizing Candidatus Nitrososphaera gargensis: insights into metabolic versatility and environmental adaptations.</title>
        <authorList>
            <person name="Spang A."/>
            <person name="Poehlein A."/>
            <person name="Offre P."/>
            <person name="Zumbragel S."/>
            <person name="Haider S."/>
            <person name="Rychlik N."/>
            <person name="Nowka B."/>
            <person name="Schmeisser C."/>
            <person name="Lebedeva E.V."/>
            <person name="Rattei T."/>
            <person name="Bohm C."/>
            <person name="Schmid M."/>
            <person name="Galushko A."/>
            <person name="Hatzenpichler R."/>
            <person name="Weinmaier T."/>
            <person name="Daniel R."/>
            <person name="Schleper C."/>
            <person name="Spieck E."/>
            <person name="Streit W."/>
            <person name="Wagner M."/>
        </authorList>
    </citation>
    <scope>NUCLEOTIDE SEQUENCE [LARGE SCALE GENOMIC DNA]</scope>
    <source>
        <strain evidence="2">Ga9.2</strain>
    </source>
</reference>
<dbReference type="BioCyc" id="CNIT1237085:G1324-2937-MONOMER"/>
<dbReference type="SUPFAM" id="SSF46785">
    <property type="entry name" value="Winged helix' DNA-binding domain"/>
    <property type="match status" value="1"/>
</dbReference>
<dbReference type="KEGG" id="nga:Ngar_c29370"/>
<gene>
    <name evidence="1" type="ordered locus">Ngar_c29370</name>
</gene>
<protein>
    <recommendedName>
        <fullName evidence="3">ArnR1-like winged helix-turn-helix domain-containing protein</fullName>
    </recommendedName>
</protein>
<organism evidence="1 2">
    <name type="scientific">Nitrososphaera gargensis (strain Ga9.2)</name>
    <dbReference type="NCBI Taxonomy" id="1237085"/>
    <lineage>
        <taxon>Archaea</taxon>
        <taxon>Nitrososphaerota</taxon>
        <taxon>Nitrososphaeria</taxon>
        <taxon>Nitrososphaerales</taxon>
        <taxon>Nitrososphaeraceae</taxon>
        <taxon>Nitrososphaera</taxon>
    </lineage>
</organism>
<evidence type="ECO:0008006" key="3">
    <source>
        <dbReference type="Google" id="ProtNLM"/>
    </source>
</evidence>
<dbReference type="EMBL" id="CP002408">
    <property type="protein sequence ID" value="AFU59855.1"/>
    <property type="molecule type" value="Genomic_DNA"/>
</dbReference>
<dbReference type="Proteomes" id="UP000008037">
    <property type="component" value="Chromosome"/>
</dbReference>
<evidence type="ECO:0000313" key="2">
    <source>
        <dbReference type="Proteomes" id="UP000008037"/>
    </source>
</evidence>
<dbReference type="InterPro" id="IPR036390">
    <property type="entry name" value="WH_DNA-bd_sf"/>
</dbReference>
<sequence>MGPAKMSDLLDAISDDASLELFKLVALTNGPSNVLRSNMKITRKQYYSRLFKLVECGLVKRKDNKYFLTTLGKVMYDAQATIENALNNYWKIKAVDSLEIAEGIPAEEQKKLIETLIHDQGIKSILTNNTTTYSQ</sequence>